<feature type="region of interest" description="Disordered" evidence="2">
    <location>
        <begin position="360"/>
        <end position="385"/>
    </location>
</feature>
<feature type="compositionally biased region" description="Basic residues" evidence="2">
    <location>
        <begin position="158"/>
        <end position="171"/>
    </location>
</feature>
<dbReference type="Gene3D" id="6.10.250.3110">
    <property type="match status" value="1"/>
</dbReference>
<feature type="compositionally biased region" description="Polar residues" evidence="2">
    <location>
        <begin position="366"/>
        <end position="377"/>
    </location>
</feature>
<proteinExistence type="predicted"/>
<feature type="region of interest" description="Disordered" evidence="2">
    <location>
        <begin position="154"/>
        <end position="235"/>
    </location>
</feature>
<dbReference type="AlphaFoldDB" id="A0A078A6D2"/>
<feature type="compositionally biased region" description="Polar residues" evidence="2">
    <location>
        <begin position="75"/>
        <end position="93"/>
    </location>
</feature>
<gene>
    <name evidence="3" type="primary">Contig7884.g8420</name>
    <name evidence="3" type="ORF">STYLEM_6104</name>
</gene>
<feature type="compositionally biased region" description="Polar residues" evidence="2">
    <location>
        <begin position="224"/>
        <end position="235"/>
    </location>
</feature>
<accession>A0A078A6D2</accession>
<feature type="coiled-coil region" evidence="1">
    <location>
        <begin position="394"/>
        <end position="538"/>
    </location>
</feature>
<evidence type="ECO:0000256" key="1">
    <source>
        <dbReference type="SAM" id="Coils"/>
    </source>
</evidence>
<name>A0A078A6D2_STYLE</name>
<feature type="region of interest" description="Disordered" evidence="2">
    <location>
        <begin position="866"/>
        <end position="887"/>
    </location>
</feature>
<evidence type="ECO:0000313" key="4">
    <source>
        <dbReference type="Proteomes" id="UP000039865"/>
    </source>
</evidence>
<feature type="compositionally biased region" description="Polar residues" evidence="2">
    <location>
        <begin position="204"/>
        <end position="217"/>
    </location>
</feature>
<dbReference type="Proteomes" id="UP000039865">
    <property type="component" value="Unassembled WGS sequence"/>
</dbReference>
<feature type="region of interest" description="Disordered" evidence="2">
    <location>
        <begin position="70"/>
        <end position="93"/>
    </location>
</feature>
<feature type="compositionally biased region" description="Low complexity" evidence="2">
    <location>
        <begin position="188"/>
        <end position="201"/>
    </location>
</feature>
<keyword evidence="4" id="KW-1185">Reference proteome</keyword>
<evidence type="ECO:0000313" key="3">
    <source>
        <dbReference type="EMBL" id="CDW77135.1"/>
    </source>
</evidence>
<dbReference type="EMBL" id="CCKQ01005864">
    <property type="protein sequence ID" value="CDW77135.1"/>
    <property type="molecule type" value="Genomic_DNA"/>
</dbReference>
<evidence type="ECO:0000256" key="2">
    <source>
        <dbReference type="SAM" id="MobiDB-lite"/>
    </source>
</evidence>
<protein>
    <submittedName>
        <fullName evidence="3">Uncharacterized protein</fullName>
    </submittedName>
</protein>
<organism evidence="3 4">
    <name type="scientific">Stylonychia lemnae</name>
    <name type="common">Ciliate</name>
    <dbReference type="NCBI Taxonomy" id="5949"/>
    <lineage>
        <taxon>Eukaryota</taxon>
        <taxon>Sar</taxon>
        <taxon>Alveolata</taxon>
        <taxon>Ciliophora</taxon>
        <taxon>Intramacronucleata</taxon>
        <taxon>Spirotrichea</taxon>
        <taxon>Stichotrichia</taxon>
        <taxon>Sporadotrichida</taxon>
        <taxon>Oxytrichidae</taxon>
        <taxon>Stylonychinae</taxon>
        <taxon>Stylonychia</taxon>
    </lineage>
</organism>
<keyword evidence="1" id="KW-0175">Coiled coil</keyword>
<dbReference type="InParanoid" id="A0A078A6D2"/>
<sequence length="887" mass="101817">MISSHYSQLIASQKFEKGKLKHLTGQQRSNHPIRVSNGSFSTTANIIKNIKEEENLRQCEQLIHELQEELPGGQNHANTSRSGIGSLTQRSMSRSIDNTASMITTARNFNNLTNLNPNHTNSTNLSSQVTQIRDLKNKYKKQQPQVQIQNLKELNSHQHSHSSHIQHHHSNNRSNNQNAKDYYVNNTSSQQQQNGGSQSKRQSFDNSVSKINSSNNPKKGGHQRNPSTSTSKKGVISTSINLCTQQQNQTNIQHQTNPLSKQSYFSHYSSFNQSNINDKTDSLQMSINPSDISNSKNINNINSIQIIKNNLHVRQQSSSKEGLFEEQSTIRPDDYSSIENYQTARVTKRKVDNYDECANEPEVQDVDQTPNSQQRTHSVSRARKSVIGQTSSTILMLDKQLTQLQKENQELKDKLEISYQNQHNLENEMEEFQVEFKRKEEEMKHIKKKFQDFQKQHFSCEKERRDLNEKYQKAEKEKVKINEKYIKLSQRLKDNNVSSEGVRIKEYQQIYQKQLEEINSLRVKLQQFEEKENNSNNNTQNNTLDMNSLDHGQKIFQRFSSELVCACLHELMLELSQKMPITGDETFDIAKFQQFLREQNCKECGHSELIDLELGSIIVLGCKRIKDLTYLTDEQAEKLNIMTQQYQTTALLLNEKTLQFEQLQSNLLNMLQINTQQTPLQQQTAILVPQQNHNYQSFFNGQTTMSSSQIYKHLNFQTQQTLGTQNTIEESPQVNFSRKFSNRNAMLLQQSQNSNLGSLTGGIVQQSMQNPSFLFGNSGSISGKENWNHENYSVNNSLNAKNSIFRNQKCQNRQLMAVGRSQSPIDFGGQSAIRNESSPDQTGILSGDTSMLNFNNQQPIMLKQMSRQPSHQTLLSNKTLTSQRKIV</sequence>
<reference evidence="3 4" key="1">
    <citation type="submission" date="2014-06" db="EMBL/GenBank/DDBJ databases">
        <authorList>
            <person name="Swart Estienne"/>
        </authorList>
    </citation>
    <scope>NUCLEOTIDE SEQUENCE [LARGE SCALE GENOMIC DNA]</scope>
    <source>
        <strain evidence="3 4">130c</strain>
    </source>
</reference>